<gene>
    <name evidence="1" type="ORF">DES53_113100</name>
</gene>
<dbReference type="OrthoDB" id="9808993at2"/>
<keyword evidence="1" id="KW-0378">Hydrolase</keyword>
<dbReference type="SUPFAM" id="SSF109604">
    <property type="entry name" value="HD-domain/PDEase-like"/>
    <property type="match status" value="1"/>
</dbReference>
<dbReference type="PIRSF" id="PIRSF035170">
    <property type="entry name" value="HD_phosphohydro"/>
    <property type="match status" value="1"/>
</dbReference>
<organism evidence="1 2">
    <name type="scientific">Roseimicrobium gellanilyticum</name>
    <dbReference type="NCBI Taxonomy" id="748857"/>
    <lineage>
        <taxon>Bacteria</taxon>
        <taxon>Pseudomonadati</taxon>
        <taxon>Verrucomicrobiota</taxon>
        <taxon>Verrucomicrobiia</taxon>
        <taxon>Verrucomicrobiales</taxon>
        <taxon>Verrucomicrobiaceae</taxon>
        <taxon>Roseimicrobium</taxon>
    </lineage>
</organism>
<protein>
    <submittedName>
        <fullName evidence="1">Putative metal-dependent HD superfamily phosphohydrolase</fullName>
    </submittedName>
</protein>
<dbReference type="Proteomes" id="UP000253426">
    <property type="component" value="Unassembled WGS sequence"/>
</dbReference>
<accession>A0A366H6H1</accession>
<dbReference type="AlphaFoldDB" id="A0A366H6H1"/>
<dbReference type="InterPro" id="IPR009218">
    <property type="entry name" value="HD_phosphohydro"/>
</dbReference>
<sequence>MTHAVDADALRERWQHLCRTLAVAETCDTTWQLLRDAYTEPHRAYHNLTHIAECLAQLDRVVGVIIPPEHGTSIELALWFHDVVYDTHRHDNEEASAALAEMHLTRAGLPANLIAQVTHLILATKHSATPPAGDAAWGVDIDLAILGVDAVRFDEYEKQIREEYHWVPEPDFRKGRASVLRMFLERDAIYVTPAFQERFEKAARQNLQRSLDALAG</sequence>
<keyword evidence="2" id="KW-1185">Reference proteome</keyword>
<reference evidence="1 2" key="1">
    <citation type="submission" date="2018-06" db="EMBL/GenBank/DDBJ databases">
        <title>Genomic Encyclopedia of Type Strains, Phase IV (KMG-IV): sequencing the most valuable type-strain genomes for metagenomic binning, comparative biology and taxonomic classification.</title>
        <authorList>
            <person name="Goeker M."/>
        </authorList>
    </citation>
    <scope>NUCLEOTIDE SEQUENCE [LARGE SCALE GENOMIC DNA]</scope>
    <source>
        <strain evidence="1 2">DSM 25532</strain>
    </source>
</reference>
<dbReference type="EMBL" id="QNRR01000013">
    <property type="protein sequence ID" value="RBP37718.1"/>
    <property type="molecule type" value="Genomic_DNA"/>
</dbReference>
<evidence type="ECO:0000313" key="1">
    <source>
        <dbReference type="EMBL" id="RBP37718.1"/>
    </source>
</evidence>
<proteinExistence type="predicted"/>
<dbReference type="PANTHER" id="PTHR21174:SF0">
    <property type="entry name" value="HD PHOSPHOHYDROLASE FAMILY PROTEIN-RELATED"/>
    <property type="match status" value="1"/>
</dbReference>
<dbReference type="GO" id="GO:0016787">
    <property type="term" value="F:hydrolase activity"/>
    <property type="evidence" value="ECO:0007669"/>
    <property type="project" value="UniProtKB-KW"/>
</dbReference>
<evidence type="ECO:0000313" key="2">
    <source>
        <dbReference type="Proteomes" id="UP000253426"/>
    </source>
</evidence>
<dbReference type="PANTHER" id="PTHR21174">
    <property type="match status" value="1"/>
</dbReference>
<comment type="caution">
    <text evidence="1">The sequence shown here is derived from an EMBL/GenBank/DDBJ whole genome shotgun (WGS) entry which is preliminary data.</text>
</comment>
<dbReference type="Gene3D" id="1.10.3210.10">
    <property type="entry name" value="Hypothetical protein af1432"/>
    <property type="match status" value="1"/>
</dbReference>
<name>A0A366H6H1_9BACT</name>